<evidence type="ECO:0008006" key="4">
    <source>
        <dbReference type="Google" id="ProtNLM"/>
    </source>
</evidence>
<keyword evidence="1" id="KW-0812">Transmembrane</keyword>
<keyword evidence="1" id="KW-0472">Membrane</keyword>
<comment type="caution">
    <text evidence="2">The sequence shown here is derived from an EMBL/GenBank/DDBJ whole genome shotgun (WGS) entry which is preliminary data.</text>
</comment>
<gene>
    <name evidence="2" type="ORF">JBL43_19905</name>
</gene>
<feature type="transmembrane region" description="Helical" evidence="1">
    <location>
        <begin position="143"/>
        <end position="159"/>
    </location>
</feature>
<evidence type="ECO:0000313" key="2">
    <source>
        <dbReference type="EMBL" id="MBJ2176523.1"/>
    </source>
</evidence>
<evidence type="ECO:0000256" key="1">
    <source>
        <dbReference type="SAM" id="Phobius"/>
    </source>
</evidence>
<name>A0ABS0WXD0_9FLAO</name>
<feature type="transmembrane region" description="Helical" evidence="1">
    <location>
        <begin position="114"/>
        <end position="131"/>
    </location>
</feature>
<keyword evidence="3" id="KW-1185">Reference proteome</keyword>
<accession>A0ABS0WXD0</accession>
<sequence length="247" mass="28766">MEKREYHLSFCKICKNRKFSPEEGLICKLTTKIAEFDKNCLNFIIDEKELIRRKKEFETEINKKYAITKIDSFFIETLSISKFEKAEKIRTGNYSSVEETHKLKFKKDKANNKGILWILGSVFLLMLYGNYINNFSWDLKSNNIIGVIGVLVLFTYFYYKAFYHNYKTILTIDDNGIHQKGKILFWNNIIAYGVLSGTGDNYLQKDIIIGTISSGIQKIDISKLNVSSEQFIEILQLNSRNVLQQSL</sequence>
<dbReference type="Proteomes" id="UP000623301">
    <property type="component" value="Unassembled WGS sequence"/>
</dbReference>
<evidence type="ECO:0000313" key="3">
    <source>
        <dbReference type="Proteomes" id="UP000623301"/>
    </source>
</evidence>
<reference evidence="2 3" key="1">
    <citation type="submission" date="2020-12" db="EMBL/GenBank/DDBJ databases">
        <title>Aureibaculum luteum sp. nov. and Aureibaculum flavum sp. nov., novel members of the family Flavobacteriaceae isolated from Antarctic intertidal sediments.</title>
        <authorList>
            <person name="He X."/>
            <person name="Zhang X."/>
        </authorList>
    </citation>
    <scope>NUCLEOTIDE SEQUENCE [LARGE SCALE GENOMIC DNA]</scope>
    <source>
        <strain evidence="2 3">A20</strain>
    </source>
</reference>
<dbReference type="RefSeq" id="WP_198843109.1">
    <property type="nucleotide sequence ID" value="NZ_JAEHFJ010000017.1"/>
</dbReference>
<organism evidence="2 3">
    <name type="scientific">Aureibaculum flavum</name>
    <dbReference type="NCBI Taxonomy" id="2795986"/>
    <lineage>
        <taxon>Bacteria</taxon>
        <taxon>Pseudomonadati</taxon>
        <taxon>Bacteroidota</taxon>
        <taxon>Flavobacteriia</taxon>
        <taxon>Flavobacteriales</taxon>
        <taxon>Flavobacteriaceae</taxon>
        <taxon>Aureibaculum</taxon>
    </lineage>
</organism>
<proteinExistence type="predicted"/>
<dbReference type="EMBL" id="JAEHFJ010000017">
    <property type="protein sequence ID" value="MBJ2176523.1"/>
    <property type="molecule type" value="Genomic_DNA"/>
</dbReference>
<protein>
    <recommendedName>
        <fullName evidence="4">DUF304 domain-containing protein</fullName>
    </recommendedName>
</protein>
<keyword evidence="1" id="KW-1133">Transmembrane helix</keyword>